<sequence length="71" mass="7660">MPLNLDQMVLQAKLKALKHKQAFLEKWAESPSAFPQGGAVQTGQEQPFNQAENPAQGGLSIEGRVPGSSDR</sequence>
<dbReference type="AlphaFoldDB" id="A0A0F9D461"/>
<feature type="compositionally biased region" description="Polar residues" evidence="1">
    <location>
        <begin position="39"/>
        <end position="53"/>
    </location>
</feature>
<organism evidence="2">
    <name type="scientific">marine sediment metagenome</name>
    <dbReference type="NCBI Taxonomy" id="412755"/>
    <lineage>
        <taxon>unclassified sequences</taxon>
        <taxon>metagenomes</taxon>
        <taxon>ecological metagenomes</taxon>
    </lineage>
</organism>
<dbReference type="EMBL" id="LAZR01041192">
    <property type="protein sequence ID" value="KKL12606.1"/>
    <property type="molecule type" value="Genomic_DNA"/>
</dbReference>
<comment type="caution">
    <text evidence="2">The sequence shown here is derived from an EMBL/GenBank/DDBJ whole genome shotgun (WGS) entry which is preliminary data.</text>
</comment>
<name>A0A0F9D461_9ZZZZ</name>
<evidence type="ECO:0000313" key="2">
    <source>
        <dbReference type="EMBL" id="KKL12606.1"/>
    </source>
</evidence>
<feature type="region of interest" description="Disordered" evidence="1">
    <location>
        <begin position="29"/>
        <end position="71"/>
    </location>
</feature>
<gene>
    <name evidence="2" type="ORF">LCGC14_2534080</name>
</gene>
<accession>A0A0F9D461</accession>
<evidence type="ECO:0000256" key="1">
    <source>
        <dbReference type="SAM" id="MobiDB-lite"/>
    </source>
</evidence>
<protein>
    <submittedName>
        <fullName evidence="2">Uncharacterized protein</fullName>
    </submittedName>
</protein>
<proteinExistence type="predicted"/>
<reference evidence="2" key="1">
    <citation type="journal article" date="2015" name="Nature">
        <title>Complex archaea that bridge the gap between prokaryotes and eukaryotes.</title>
        <authorList>
            <person name="Spang A."/>
            <person name="Saw J.H."/>
            <person name="Jorgensen S.L."/>
            <person name="Zaremba-Niedzwiedzka K."/>
            <person name="Martijn J."/>
            <person name="Lind A.E."/>
            <person name="van Eijk R."/>
            <person name="Schleper C."/>
            <person name="Guy L."/>
            <person name="Ettema T.J."/>
        </authorList>
    </citation>
    <scope>NUCLEOTIDE SEQUENCE</scope>
</reference>